<feature type="domain" description="Glutamine amidotransferase" evidence="11">
    <location>
        <begin position="4"/>
        <end position="197"/>
    </location>
</feature>
<dbReference type="InterPro" id="IPR017926">
    <property type="entry name" value="GATASE"/>
</dbReference>
<evidence type="ECO:0000256" key="4">
    <source>
        <dbReference type="ARBA" id="ARBA00022801"/>
    </source>
</evidence>
<evidence type="ECO:0000256" key="5">
    <source>
        <dbReference type="ARBA" id="ARBA00022962"/>
    </source>
</evidence>
<sequence>MIAIIDYDVGNISAVANMLRRVNAPCTITAQADVLEQADRIILPGNGSYDACMRNLRATGLLPVLEQKVLGEGVPLLGICVGAQMLGQSSEEGKEPGLGWLDMKVRRFPEMPGMRIPHMGWNQVVTGATPHSLVQDLQADARFYFVHSYYLDPAAPAEVMLTAQYGIPFAAGVAKRNIYGVQFHPEKSHRFGKQLLSAFAKGA</sequence>
<dbReference type="CDD" id="cd01748">
    <property type="entry name" value="GATase1_IGP_Synthase"/>
    <property type="match status" value="1"/>
</dbReference>
<dbReference type="PIRSF" id="PIRSF000495">
    <property type="entry name" value="Amidotransf_hisH"/>
    <property type="match status" value="1"/>
</dbReference>
<evidence type="ECO:0000256" key="8">
    <source>
        <dbReference type="ARBA" id="ARBA00047838"/>
    </source>
</evidence>
<dbReference type="InterPro" id="IPR029062">
    <property type="entry name" value="Class_I_gatase-like"/>
</dbReference>
<name>A0ABS8CB47_9BURK</name>
<evidence type="ECO:0000313" key="12">
    <source>
        <dbReference type="EMBL" id="MCB5363233.1"/>
    </source>
</evidence>
<keyword evidence="13" id="KW-1185">Reference proteome</keyword>
<comment type="caution">
    <text evidence="12">The sequence shown here is derived from an EMBL/GenBank/DDBJ whole genome shotgun (WGS) entry which is preliminary data.</text>
</comment>
<dbReference type="Proteomes" id="UP000776983">
    <property type="component" value="Unassembled WGS sequence"/>
</dbReference>
<keyword evidence="7 10" id="KW-0456">Lyase</keyword>
<protein>
    <recommendedName>
        <fullName evidence="10">Imidazole glycerol phosphate synthase subunit HisH</fullName>
        <ecNumber evidence="10">4.3.2.10</ecNumber>
    </recommendedName>
    <alternativeName>
        <fullName evidence="10">IGP synthase glutaminase subunit</fullName>
        <ecNumber evidence="10">3.5.1.2</ecNumber>
    </alternativeName>
    <alternativeName>
        <fullName evidence="10">IGP synthase subunit HisH</fullName>
    </alternativeName>
    <alternativeName>
        <fullName evidence="10">ImGP synthase subunit HisH</fullName>
        <shortName evidence="10">IGPS subunit HisH</shortName>
    </alternativeName>
</protein>
<dbReference type="InterPro" id="IPR010139">
    <property type="entry name" value="Imidazole-glycPsynth_HisH"/>
</dbReference>
<dbReference type="Gene3D" id="3.40.50.880">
    <property type="match status" value="1"/>
</dbReference>
<dbReference type="RefSeq" id="WP_226953516.1">
    <property type="nucleotide sequence ID" value="NZ_JACDXW010000002.1"/>
</dbReference>
<dbReference type="PANTHER" id="PTHR42701">
    <property type="entry name" value="IMIDAZOLE GLYCEROL PHOSPHATE SYNTHASE SUBUNIT HISH"/>
    <property type="match status" value="1"/>
</dbReference>
<evidence type="ECO:0000259" key="11">
    <source>
        <dbReference type="Pfam" id="PF00117"/>
    </source>
</evidence>
<dbReference type="SUPFAM" id="SSF52317">
    <property type="entry name" value="Class I glutamine amidotransferase-like"/>
    <property type="match status" value="1"/>
</dbReference>
<dbReference type="PROSITE" id="PS51273">
    <property type="entry name" value="GATASE_TYPE_1"/>
    <property type="match status" value="1"/>
</dbReference>
<evidence type="ECO:0000313" key="13">
    <source>
        <dbReference type="Proteomes" id="UP000776983"/>
    </source>
</evidence>
<dbReference type="NCBIfam" id="TIGR01855">
    <property type="entry name" value="IMP_synth_hisH"/>
    <property type="match status" value="1"/>
</dbReference>
<evidence type="ECO:0000256" key="3">
    <source>
        <dbReference type="ARBA" id="ARBA00022605"/>
    </source>
</evidence>
<dbReference type="PROSITE" id="PS51274">
    <property type="entry name" value="GATASE_COBBQ"/>
    <property type="match status" value="1"/>
</dbReference>
<keyword evidence="10" id="KW-0963">Cytoplasm</keyword>
<comment type="subunit">
    <text evidence="2 10">Heterodimer of HisH and HisF.</text>
</comment>
<gene>
    <name evidence="10 12" type="primary">hisH</name>
    <name evidence="12" type="ORF">H0484_05615</name>
</gene>
<keyword evidence="5 10" id="KW-0315">Glutamine amidotransferase</keyword>
<evidence type="ECO:0000256" key="2">
    <source>
        <dbReference type="ARBA" id="ARBA00011152"/>
    </source>
</evidence>
<evidence type="ECO:0000256" key="10">
    <source>
        <dbReference type="HAMAP-Rule" id="MF_00278"/>
    </source>
</evidence>
<keyword evidence="6 10" id="KW-0368">Histidine biosynthesis</keyword>
<evidence type="ECO:0000256" key="1">
    <source>
        <dbReference type="ARBA" id="ARBA00005091"/>
    </source>
</evidence>
<accession>A0ABS8CB47</accession>
<organism evidence="12 13">
    <name type="scientific">Mesopusillimonas faecipullorum</name>
    <dbReference type="NCBI Taxonomy" id="2755040"/>
    <lineage>
        <taxon>Bacteria</taxon>
        <taxon>Pseudomonadati</taxon>
        <taxon>Pseudomonadota</taxon>
        <taxon>Betaproteobacteria</taxon>
        <taxon>Burkholderiales</taxon>
        <taxon>Alcaligenaceae</taxon>
        <taxon>Mesopusillimonas</taxon>
    </lineage>
</organism>
<proteinExistence type="inferred from homology"/>
<dbReference type="PANTHER" id="PTHR42701:SF1">
    <property type="entry name" value="IMIDAZOLE GLYCEROL PHOSPHATE SYNTHASE SUBUNIT HISH"/>
    <property type="match status" value="1"/>
</dbReference>
<evidence type="ECO:0000256" key="6">
    <source>
        <dbReference type="ARBA" id="ARBA00023102"/>
    </source>
</evidence>
<comment type="subcellular location">
    <subcellularLocation>
        <location evidence="10">Cytoplasm</location>
    </subcellularLocation>
</comment>
<feature type="active site" evidence="10">
    <location>
        <position position="184"/>
    </location>
</feature>
<comment type="catalytic activity">
    <reaction evidence="9 10">
        <text>L-glutamine + H2O = L-glutamate + NH4(+)</text>
        <dbReference type="Rhea" id="RHEA:15889"/>
        <dbReference type="ChEBI" id="CHEBI:15377"/>
        <dbReference type="ChEBI" id="CHEBI:28938"/>
        <dbReference type="ChEBI" id="CHEBI:29985"/>
        <dbReference type="ChEBI" id="CHEBI:58359"/>
        <dbReference type="EC" id="3.5.1.2"/>
    </reaction>
</comment>
<dbReference type="Pfam" id="PF00117">
    <property type="entry name" value="GATase"/>
    <property type="match status" value="1"/>
</dbReference>
<comment type="pathway">
    <text evidence="1 10">Amino-acid biosynthesis; L-histidine biosynthesis; L-histidine from 5-phospho-alpha-D-ribose 1-diphosphate: step 5/9.</text>
</comment>
<dbReference type="EC" id="4.3.2.10" evidence="10"/>
<reference evidence="12 13" key="1">
    <citation type="submission" date="2020-07" db="EMBL/GenBank/DDBJ databases">
        <title>Pusillimonas sp. nov., isolated from poultry manure in Taiwan.</title>
        <authorList>
            <person name="Lin S.-Y."/>
            <person name="Tang Y.-S."/>
            <person name="Young C.-C."/>
        </authorList>
    </citation>
    <scope>NUCLEOTIDE SEQUENCE [LARGE SCALE GENOMIC DNA]</scope>
    <source>
        <strain evidence="12 13">CC-YST705</strain>
    </source>
</reference>
<evidence type="ECO:0000256" key="9">
    <source>
        <dbReference type="ARBA" id="ARBA00049534"/>
    </source>
</evidence>
<comment type="function">
    <text evidence="10">IGPS catalyzes the conversion of PRFAR and glutamine to IGP, AICAR and glutamate. The HisH subunit catalyzes the hydrolysis of glutamine to glutamate and ammonia as part of the synthesis of IGP and AICAR. The resulting ammonia molecule is channeled to the active site of HisF.</text>
</comment>
<dbReference type="EMBL" id="JACDXW010000002">
    <property type="protein sequence ID" value="MCB5363233.1"/>
    <property type="molecule type" value="Genomic_DNA"/>
</dbReference>
<comment type="catalytic activity">
    <reaction evidence="8 10">
        <text>5-[(5-phospho-1-deoxy-D-ribulos-1-ylimino)methylamino]-1-(5-phospho-beta-D-ribosyl)imidazole-4-carboxamide + L-glutamine = D-erythro-1-(imidazol-4-yl)glycerol 3-phosphate + 5-amino-1-(5-phospho-beta-D-ribosyl)imidazole-4-carboxamide + L-glutamate + H(+)</text>
        <dbReference type="Rhea" id="RHEA:24793"/>
        <dbReference type="ChEBI" id="CHEBI:15378"/>
        <dbReference type="ChEBI" id="CHEBI:29985"/>
        <dbReference type="ChEBI" id="CHEBI:58278"/>
        <dbReference type="ChEBI" id="CHEBI:58359"/>
        <dbReference type="ChEBI" id="CHEBI:58475"/>
        <dbReference type="ChEBI" id="CHEBI:58525"/>
        <dbReference type="EC" id="4.3.2.10"/>
    </reaction>
</comment>
<keyword evidence="4 10" id="KW-0378">Hydrolase</keyword>
<keyword evidence="3 10" id="KW-0028">Amino-acid biosynthesis</keyword>
<evidence type="ECO:0000256" key="7">
    <source>
        <dbReference type="ARBA" id="ARBA00023239"/>
    </source>
</evidence>
<feature type="active site" description="Nucleophile" evidence="10">
    <location>
        <position position="80"/>
    </location>
</feature>
<feature type="active site" evidence="10">
    <location>
        <position position="186"/>
    </location>
</feature>
<dbReference type="HAMAP" id="MF_00278">
    <property type="entry name" value="HisH"/>
    <property type="match status" value="1"/>
</dbReference>
<dbReference type="EC" id="3.5.1.2" evidence="10"/>